<dbReference type="SMART" id="SM00116">
    <property type="entry name" value="CBS"/>
    <property type="match status" value="2"/>
</dbReference>
<dbReference type="EMBL" id="SLXL01000002">
    <property type="protein sequence ID" value="TCP26509.1"/>
    <property type="molecule type" value="Genomic_DNA"/>
</dbReference>
<dbReference type="InterPro" id="IPR051257">
    <property type="entry name" value="Diverse_CBS-Domain"/>
</dbReference>
<dbReference type="Proteomes" id="UP000295733">
    <property type="component" value="Unassembled WGS sequence"/>
</dbReference>
<gene>
    <name evidence="4" type="ORF">EV656_102478</name>
</gene>
<dbReference type="PANTHER" id="PTHR43080:SF2">
    <property type="entry name" value="CBS DOMAIN-CONTAINING PROTEIN"/>
    <property type="match status" value="1"/>
</dbReference>
<dbReference type="PANTHER" id="PTHR43080">
    <property type="entry name" value="CBS DOMAIN-CONTAINING PROTEIN CBSX3, MITOCHONDRIAL"/>
    <property type="match status" value="1"/>
</dbReference>
<dbReference type="RefSeq" id="WP_165918945.1">
    <property type="nucleotide sequence ID" value="NZ_NRRP01000023.1"/>
</dbReference>
<dbReference type="Pfam" id="PF00571">
    <property type="entry name" value="CBS"/>
    <property type="match status" value="2"/>
</dbReference>
<evidence type="ECO:0000313" key="4">
    <source>
        <dbReference type="EMBL" id="TCP26509.1"/>
    </source>
</evidence>
<evidence type="ECO:0000259" key="3">
    <source>
        <dbReference type="PROSITE" id="PS51371"/>
    </source>
</evidence>
<organism evidence="4 5">
    <name type="scientific">Rhodovulum adriaticum</name>
    <name type="common">Rhodopseudomonas adriatica</name>
    <dbReference type="NCBI Taxonomy" id="35804"/>
    <lineage>
        <taxon>Bacteria</taxon>
        <taxon>Pseudomonadati</taxon>
        <taxon>Pseudomonadota</taxon>
        <taxon>Alphaproteobacteria</taxon>
        <taxon>Rhodobacterales</taxon>
        <taxon>Paracoccaceae</taxon>
        <taxon>Rhodovulum</taxon>
    </lineage>
</organism>
<evidence type="ECO:0000313" key="5">
    <source>
        <dbReference type="Proteomes" id="UP000295733"/>
    </source>
</evidence>
<dbReference type="SUPFAM" id="SSF54631">
    <property type="entry name" value="CBS-domain pair"/>
    <property type="match status" value="1"/>
</dbReference>
<comment type="caution">
    <text evidence="4">The sequence shown here is derived from an EMBL/GenBank/DDBJ whole genome shotgun (WGS) entry which is preliminary data.</text>
</comment>
<feature type="domain" description="CBS" evidence="3">
    <location>
        <begin position="76"/>
        <end position="134"/>
    </location>
</feature>
<dbReference type="PROSITE" id="PS51371">
    <property type="entry name" value="CBS"/>
    <property type="match status" value="2"/>
</dbReference>
<proteinExistence type="predicted"/>
<accession>A0A4R2NWG0</accession>
<name>A0A4R2NWG0_RHOAD</name>
<keyword evidence="5" id="KW-1185">Reference proteome</keyword>
<sequence length="144" mass="15363">MIIKTIGEILGQRPFISLAPGETLRTAATHMEEANVGALAVVEAGRLVGILSERDIVRRAVAQGMAPDSVTVAQAMTPDPVTIAVDDPVSDALAAKLGDAFRHLPVLRDGLVVGVVSYRDIPAEYLMLFERFREMSGAHADDTP</sequence>
<keyword evidence="1 2" id="KW-0129">CBS domain</keyword>
<dbReference type="Gene3D" id="3.10.580.10">
    <property type="entry name" value="CBS-domain"/>
    <property type="match status" value="1"/>
</dbReference>
<reference evidence="4 5" key="1">
    <citation type="submission" date="2019-03" db="EMBL/GenBank/DDBJ databases">
        <title>Genomic Encyclopedia of Type Strains, Phase IV (KMG-IV): sequencing the most valuable type-strain genomes for metagenomic binning, comparative biology and taxonomic classification.</title>
        <authorList>
            <person name="Goeker M."/>
        </authorList>
    </citation>
    <scope>NUCLEOTIDE SEQUENCE [LARGE SCALE GENOMIC DNA]</scope>
    <source>
        <strain evidence="4 5">DSM 2781</strain>
    </source>
</reference>
<dbReference type="InterPro" id="IPR046342">
    <property type="entry name" value="CBS_dom_sf"/>
</dbReference>
<dbReference type="InterPro" id="IPR000644">
    <property type="entry name" value="CBS_dom"/>
</dbReference>
<evidence type="ECO:0000256" key="2">
    <source>
        <dbReference type="PROSITE-ProRule" id="PRU00703"/>
    </source>
</evidence>
<protein>
    <submittedName>
        <fullName evidence="4">CBS domain protein</fullName>
    </submittedName>
</protein>
<dbReference type="AlphaFoldDB" id="A0A4R2NWG0"/>
<evidence type="ECO:0000256" key="1">
    <source>
        <dbReference type="ARBA" id="ARBA00023122"/>
    </source>
</evidence>
<feature type="domain" description="CBS" evidence="3">
    <location>
        <begin position="11"/>
        <end position="69"/>
    </location>
</feature>